<dbReference type="Pfam" id="PF00615">
    <property type="entry name" value="RGS"/>
    <property type="match status" value="2"/>
</dbReference>
<dbReference type="InterPro" id="IPR044926">
    <property type="entry name" value="RGS_subdomain_2"/>
</dbReference>
<feature type="compositionally biased region" description="Basic residues" evidence="1">
    <location>
        <begin position="1564"/>
        <end position="1575"/>
    </location>
</feature>
<feature type="compositionally biased region" description="Polar residues" evidence="1">
    <location>
        <begin position="602"/>
        <end position="611"/>
    </location>
</feature>
<feature type="compositionally biased region" description="Low complexity" evidence="1">
    <location>
        <begin position="575"/>
        <end position="592"/>
    </location>
</feature>
<feature type="compositionally biased region" description="Basic and acidic residues" evidence="1">
    <location>
        <begin position="497"/>
        <end position="506"/>
    </location>
</feature>
<feature type="domain" description="RGS" evidence="2">
    <location>
        <begin position="1444"/>
        <end position="1534"/>
    </location>
</feature>
<evidence type="ECO:0000256" key="1">
    <source>
        <dbReference type="SAM" id="MobiDB-lite"/>
    </source>
</evidence>
<dbReference type="PROSITE" id="PS50132">
    <property type="entry name" value="RGS"/>
    <property type="match status" value="3"/>
</dbReference>
<dbReference type="SMART" id="SM00315">
    <property type="entry name" value="RGS"/>
    <property type="match status" value="2"/>
</dbReference>
<name>A0A914BME7_PATMI</name>
<dbReference type="EnsemblMetazoa" id="XM_038221187.1">
    <property type="protein sequence ID" value="XP_038077115.1"/>
    <property type="gene ID" value="LOC119744960"/>
</dbReference>
<feature type="compositionally biased region" description="Basic and acidic residues" evidence="1">
    <location>
        <begin position="693"/>
        <end position="705"/>
    </location>
</feature>
<evidence type="ECO:0000313" key="4">
    <source>
        <dbReference type="Proteomes" id="UP000887568"/>
    </source>
</evidence>
<evidence type="ECO:0000313" key="3">
    <source>
        <dbReference type="EnsemblMetazoa" id="XP_038077115.1"/>
    </source>
</evidence>
<dbReference type="Gene3D" id="1.10.167.10">
    <property type="entry name" value="Regulator of G-protein Signalling 4, domain 2"/>
    <property type="match status" value="3"/>
</dbReference>
<feature type="compositionally biased region" description="Low complexity" evidence="1">
    <location>
        <begin position="612"/>
        <end position="627"/>
    </location>
</feature>
<feature type="compositionally biased region" description="Basic residues" evidence="1">
    <location>
        <begin position="1162"/>
        <end position="1175"/>
    </location>
</feature>
<evidence type="ECO:0000259" key="2">
    <source>
        <dbReference type="PROSITE" id="PS50132"/>
    </source>
</evidence>
<dbReference type="OrthoDB" id="10013157at2759"/>
<keyword evidence="4" id="KW-1185">Reference proteome</keyword>
<reference evidence="3" key="1">
    <citation type="submission" date="2022-11" db="UniProtKB">
        <authorList>
            <consortium name="EnsemblMetazoa"/>
        </authorList>
    </citation>
    <scope>IDENTIFICATION</scope>
</reference>
<feature type="region of interest" description="Disordered" evidence="1">
    <location>
        <begin position="204"/>
        <end position="226"/>
    </location>
</feature>
<feature type="region of interest" description="Disordered" evidence="1">
    <location>
        <begin position="371"/>
        <end position="639"/>
    </location>
</feature>
<dbReference type="OMA" id="LQNYWVP"/>
<proteinExistence type="predicted"/>
<feature type="compositionally biased region" description="Polar residues" evidence="1">
    <location>
        <begin position="433"/>
        <end position="446"/>
    </location>
</feature>
<feature type="domain" description="RGS" evidence="2">
    <location>
        <begin position="1239"/>
        <end position="1298"/>
    </location>
</feature>
<dbReference type="InterPro" id="IPR053282">
    <property type="entry name" value="RGS_domain-containing"/>
</dbReference>
<feature type="region of interest" description="Disordered" evidence="1">
    <location>
        <begin position="1550"/>
        <end position="1578"/>
    </location>
</feature>
<dbReference type="InterPro" id="IPR016137">
    <property type="entry name" value="RGS"/>
</dbReference>
<feature type="region of interest" description="Disordered" evidence="1">
    <location>
        <begin position="690"/>
        <end position="733"/>
    </location>
</feature>
<accession>A0A914BME7</accession>
<dbReference type="PANTHER" id="PTHR47079:SF1">
    <property type="entry name" value="REGULATOR OF G-PROTEIN SIGNALING PROTEIN-LIKE"/>
    <property type="match status" value="1"/>
</dbReference>
<protein>
    <recommendedName>
        <fullName evidence="2">RGS domain-containing protein</fullName>
    </recommendedName>
</protein>
<organism evidence="3 4">
    <name type="scientific">Patiria miniata</name>
    <name type="common">Bat star</name>
    <name type="synonym">Asterina miniata</name>
    <dbReference type="NCBI Taxonomy" id="46514"/>
    <lineage>
        <taxon>Eukaryota</taxon>
        <taxon>Metazoa</taxon>
        <taxon>Echinodermata</taxon>
        <taxon>Eleutherozoa</taxon>
        <taxon>Asterozoa</taxon>
        <taxon>Asteroidea</taxon>
        <taxon>Valvatacea</taxon>
        <taxon>Valvatida</taxon>
        <taxon>Asterinidae</taxon>
        <taxon>Patiria</taxon>
    </lineage>
</organism>
<feature type="compositionally biased region" description="Acidic residues" evidence="1">
    <location>
        <begin position="1149"/>
        <end position="1158"/>
    </location>
</feature>
<dbReference type="GeneID" id="119744960"/>
<dbReference type="PANTHER" id="PTHR47079">
    <property type="entry name" value="REGULATOR OF G-PROTEIN SIGNALING PROTEIN-LIKE"/>
    <property type="match status" value="1"/>
</dbReference>
<feature type="compositionally biased region" description="Basic residues" evidence="1">
    <location>
        <begin position="628"/>
        <end position="638"/>
    </location>
</feature>
<sequence length="1696" mass="189657">MDSDNSETVPKGEVPTEAEFARLLCDKTFVDYFNTFLSLPVFSQRLLYRFTEQNFELDPPIKRTQYRLDRLKLMRWVRTQRAPLFFKTDLYLEFLLCKQLQKTQLHLSCLYGTDQSNAKDRMLDRRLMSRWLSRVSGMRKFRSFLDQTAGEKALNFWLDAERFRKTTHCMEEHRVLFRQIEAKYFKHGGMLELPEHAKWLASVKPGGRDGSSSPLVEPGSRARERRQSHFLGSGVEVESRLPGGSIYGDSHEWLIAPDAFVVIQGFFLKTLQNYWVSRYIIHCKTKWFVRGDVSVYRPNCYVVKVRSLSDLVDEEGEALTGEGIVKSKQLVRVGSRLKKQSAFNLLSMFSSPGVRRSELAAILKLEDTGETLGVKPDAGQSAENTEGWKTEDFPLPTISEESGMSDESRKSSARSKSSSSPGFATPSPCPTSPEKSISVFSLSPEKTPSKDDMKTTGAGLEVSIESPDGKKDVISEVSIESPDGKIDVISEVSIESPDGKKDEVQKELPFAEPSESRQGSPLAQDGEGRITPTSAKKRRSSDVTGLSSADTDKLMSRFPPGRMRRSSVAVPYQISRDSSSSSVGRSSVSGDSIHTPSLRRMSLQSNTGLDPSSSSLASSRGSAPAALKKPKPPQRARAKSMEFRLADFSMMIKSLDATGGAAATSGDVSDIDKIASIGLPQLEADIEALQTQKEIDERKKAEKASRRQRRRGSVIEDDQAGLGGKLGKKGHKTGKAYLQRGRRGSNAFRPSGKQLAQLTRANLALMEAAHRGKWKPPSLSSRRSISTREGRKMGFGQHLGKYGLQKDEVERVQEPTKDYNKLTFQEKLEQDSRKLARIPRLSPSQMLGPSGADIEAVGTLAEFTKDSTFSIGSKLPNINSEVHLKQPAAMSICQPSYRGYGLGEVNYRQKHRLLIGAISSDKLAGNPLYNFLQTRHLETELSYLKFWQAAQEYLMTGTYSSDIEGSLSRHRLARQIKATFLTQTGECHISVGDRLASELCGQLPQDTADELVVHAQNLACEALQECLTNFQRHDLEEFLSKTTSRKNFQLDAYSRLKTRPTGFPDQLPSQKGAGADLLPSIETSSHAINQLMKTARESAAAEEDEKRSVKVLGAGTVSALAPYRMWRALQLAESATRAVTEPVVVSDPSDPDSDSEDEGSLRRKLTTVYRKRKPKPVKEVGPRPSFGPSSQRSLGIQRTIQARASKHAPDDEATAMGKAVCRAIRKDGKTIHRPPRPKVFQEVLRDASHQEFLKRFLAQRKSDLPLQFWQAVEGMKTSCRDAKSRQSKTIMIVRKFFSKANDFGNALQCDAEIIQEIPHLEKVTPQMLMSAQACVARSMEENWFGLYQDTFPDEASDEESEEGSTTEEERLGPRDKNKALWAMFINNVTSFRRGLMNQATMAAFKAYFAKEVQREMEKQKQTGVQIRRMISNKVIIVERLKNDLSFWAEVERFKELADSAARAAAMGTYTLDDEEYVQKKAKALIDCYIDSQVPPKLQINIPQEIADEILGTFQNGLIERGLFHDAAVSIFSVLLYCWKKFCRERFAPPSKKSSRAAMSTEPPKKRKRKRKRHPSTPRVAGVKIKTITGTSVDDHPKMQFSLQTGIQLILPPKPPSYDHERLRAMIRQLYPEGGQADSAHSDDNKLLQLYQVAQQLQAQQQQPGQGSYAQRRLSRSIGQHLQMAARNLMPGGHGSY</sequence>
<dbReference type="RefSeq" id="XP_038077115.1">
    <property type="nucleotide sequence ID" value="XM_038221187.1"/>
</dbReference>
<dbReference type="SUPFAM" id="SSF48097">
    <property type="entry name" value="Regulator of G-protein signaling, RGS"/>
    <property type="match status" value="4"/>
</dbReference>
<dbReference type="Proteomes" id="UP000887568">
    <property type="component" value="Unplaced"/>
</dbReference>
<dbReference type="InterPro" id="IPR036305">
    <property type="entry name" value="RGS_sf"/>
</dbReference>
<feature type="region of interest" description="Disordered" evidence="1">
    <location>
        <begin position="1137"/>
        <end position="1194"/>
    </location>
</feature>
<feature type="domain" description="RGS" evidence="2">
    <location>
        <begin position="127"/>
        <end position="185"/>
    </location>
</feature>